<feature type="transmembrane region" description="Helical" evidence="5">
    <location>
        <begin position="107"/>
        <end position="125"/>
    </location>
</feature>
<organism evidence="6 7">
    <name type="scientific">Silvanigrella paludirubra</name>
    <dbReference type="NCBI Taxonomy" id="2499159"/>
    <lineage>
        <taxon>Bacteria</taxon>
        <taxon>Pseudomonadati</taxon>
        <taxon>Bdellovibrionota</taxon>
        <taxon>Oligoflexia</taxon>
        <taxon>Silvanigrellales</taxon>
        <taxon>Silvanigrellaceae</taxon>
        <taxon>Silvanigrella</taxon>
    </lineage>
</organism>
<gene>
    <name evidence="6" type="ORF">GCL60_13660</name>
</gene>
<dbReference type="AlphaFoldDB" id="A0A6N6VSW5"/>
<dbReference type="InterPro" id="IPR002781">
    <property type="entry name" value="TM_pro_TauE-like"/>
</dbReference>
<evidence type="ECO:0000256" key="1">
    <source>
        <dbReference type="ARBA" id="ARBA00004141"/>
    </source>
</evidence>
<comment type="caution">
    <text evidence="6">The sequence shown here is derived from an EMBL/GenBank/DDBJ whole genome shotgun (WGS) entry which is preliminary data.</text>
</comment>
<dbReference type="PANTHER" id="PTHR43483">
    <property type="entry name" value="MEMBRANE TRANSPORTER PROTEIN HI_0806-RELATED"/>
    <property type="match status" value="1"/>
</dbReference>
<dbReference type="PANTHER" id="PTHR43483:SF3">
    <property type="entry name" value="MEMBRANE TRANSPORTER PROTEIN HI_0806-RELATED"/>
    <property type="match status" value="1"/>
</dbReference>
<keyword evidence="4 5" id="KW-0472">Membrane</keyword>
<feature type="transmembrane region" description="Helical" evidence="5">
    <location>
        <begin position="146"/>
        <end position="172"/>
    </location>
</feature>
<evidence type="ECO:0000256" key="5">
    <source>
        <dbReference type="RuleBase" id="RU363041"/>
    </source>
</evidence>
<feature type="transmembrane region" description="Helical" evidence="5">
    <location>
        <begin position="178"/>
        <end position="199"/>
    </location>
</feature>
<dbReference type="Proteomes" id="UP000437748">
    <property type="component" value="Unassembled WGS sequence"/>
</dbReference>
<dbReference type="OrthoDB" id="457670at2"/>
<sequence>MIEIFYLLLLGSFTGILAGLLGIGGGIILVPTLLWVFQNQPQINQNHLMQIVLATSLTTIIFTAISSIRAHQKRKAIQWSLVKKLAPGMVLGTLLGAFVASSLSNNILKIIFGTFLLLISLQLLIQAEPKAMKEFPGKIGSGLSGFLIGNMSALVGIGGGSLVVPLLLWFRIPVRNAIATSAACGLPIALAGALGYVLVGIKNGLGFTAGYIYWPAVFSIVPTSLLFVPLGAKLAHSMPVGVLKKIFAVFLILISSKMLISNLL</sequence>
<keyword evidence="2 5" id="KW-0812">Transmembrane</keyword>
<dbReference type="EMBL" id="WFLM01000005">
    <property type="protein sequence ID" value="KAB8036885.1"/>
    <property type="molecule type" value="Genomic_DNA"/>
</dbReference>
<dbReference type="GO" id="GO:0005886">
    <property type="term" value="C:plasma membrane"/>
    <property type="evidence" value="ECO:0007669"/>
    <property type="project" value="UniProtKB-SubCell"/>
</dbReference>
<dbReference type="RefSeq" id="WP_153421300.1">
    <property type="nucleotide sequence ID" value="NZ_WFLM01000005.1"/>
</dbReference>
<feature type="transmembrane region" description="Helical" evidence="5">
    <location>
        <begin position="211"/>
        <end position="230"/>
    </location>
</feature>
<feature type="transmembrane region" description="Helical" evidence="5">
    <location>
        <begin position="242"/>
        <end position="260"/>
    </location>
</feature>
<feature type="transmembrane region" description="Helical" evidence="5">
    <location>
        <begin position="7"/>
        <end position="36"/>
    </location>
</feature>
<reference evidence="6 7" key="1">
    <citation type="submission" date="2019-10" db="EMBL/GenBank/DDBJ databases">
        <title>New species of Slilvanegrellaceae.</title>
        <authorList>
            <person name="Pitt A."/>
            <person name="Hahn M.W."/>
        </authorList>
    </citation>
    <scope>NUCLEOTIDE SEQUENCE [LARGE SCALE GENOMIC DNA]</scope>
    <source>
        <strain evidence="6 7">SP-Ram-0.45-NSY-1</strain>
    </source>
</reference>
<keyword evidence="3 5" id="KW-1133">Transmembrane helix</keyword>
<protein>
    <recommendedName>
        <fullName evidence="5">Probable membrane transporter protein</fullName>
    </recommendedName>
</protein>
<evidence type="ECO:0000313" key="7">
    <source>
        <dbReference type="Proteomes" id="UP000437748"/>
    </source>
</evidence>
<keyword evidence="7" id="KW-1185">Reference proteome</keyword>
<evidence type="ECO:0000256" key="2">
    <source>
        <dbReference type="ARBA" id="ARBA00022692"/>
    </source>
</evidence>
<dbReference type="Pfam" id="PF01925">
    <property type="entry name" value="TauE"/>
    <property type="match status" value="1"/>
</dbReference>
<evidence type="ECO:0000256" key="3">
    <source>
        <dbReference type="ARBA" id="ARBA00022989"/>
    </source>
</evidence>
<evidence type="ECO:0000313" key="6">
    <source>
        <dbReference type="EMBL" id="KAB8036885.1"/>
    </source>
</evidence>
<proteinExistence type="inferred from homology"/>
<keyword evidence="5" id="KW-1003">Cell membrane</keyword>
<comment type="subcellular location">
    <subcellularLocation>
        <location evidence="5">Cell membrane</location>
        <topology evidence="5">Multi-pass membrane protein</topology>
    </subcellularLocation>
    <subcellularLocation>
        <location evidence="1">Membrane</location>
        <topology evidence="1">Multi-pass membrane protein</topology>
    </subcellularLocation>
</comment>
<feature type="transmembrane region" description="Helical" evidence="5">
    <location>
        <begin position="81"/>
        <end position="101"/>
    </location>
</feature>
<comment type="similarity">
    <text evidence="5">Belongs to the 4-toluene sulfonate uptake permease (TSUP) (TC 2.A.102) family.</text>
</comment>
<feature type="transmembrane region" description="Helical" evidence="5">
    <location>
        <begin position="48"/>
        <end position="69"/>
    </location>
</feature>
<name>A0A6N6VSW5_9BACT</name>
<accession>A0A6N6VSW5</accession>
<evidence type="ECO:0000256" key="4">
    <source>
        <dbReference type="ARBA" id="ARBA00023136"/>
    </source>
</evidence>